<dbReference type="NCBIfam" id="TIGR02250">
    <property type="entry name" value="FCP1_euk"/>
    <property type="match status" value="1"/>
</dbReference>
<dbReference type="InterPro" id="IPR039189">
    <property type="entry name" value="Fcp1"/>
</dbReference>
<dbReference type="SUPFAM" id="SSF52113">
    <property type="entry name" value="BRCT domain"/>
    <property type="match status" value="1"/>
</dbReference>
<dbReference type="AlphaFoldDB" id="A0A165KSV9"/>
<evidence type="ECO:0000256" key="6">
    <source>
        <dbReference type="RuleBase" id="RU366066"/>
    </source>
</evidence>
<keyword evidence="2 6" id="KW-0378">Hydrolase</keyword>
<evidence type="ECO:0000256" key="7">
    <source>
        <dbReference type="SAM" id="MobiDB-lite"/>
    </source>
</evidence>
<evidence type="ECO:0000259" key="9">
    <source>
        <dbReference type="PROSITE" id="PS50969"/>
    </source>
</evidence>
<evidence type="ECO:0000256" key="3">
    <source>
        <dbReference type="ARBA" id="ARBA00023242"/>
    </source>
</evidence>
<dbReference type="InterPro" id="IPR036420">
    <property type="entry name" value="BRCT_dom_sf"/>
</dbReference>
<feature type="region of interest" description="Disordered" evidence="7">
    <location>
        <begin position="655"/>
        <end position="757"/>
    </location>
</feature>
<dbReference type="Gene3D" id="3.40.50.10190">
    <property type="entry name" value="BRCT domain"/>
    <property type="match status" value="1"/>
</dbReference>
<dbReference type="InterPro" id="IPR004274">
    <property type="entry name" value="FCP1_dom"/>
</dbReference>
<evidence type="ECO:0000256" key="1">
    <source>
        <dbReference type="ARBA" id="ARBA00004123"/>
    </source>
</evidence>
<evidence type="ECO:0000259" key="8">
    <source>
        <dbReference type="PROSITE" id="PS50172"/>
    </source>
</evidence>
<keyword evidence="11" id="KW-1185">Reference proteome</keyword>
<evidence type="ECO:0000256" key="2">
    <source>
        <dbReference type="ARBA" id="ARBA00022801"/>
    </source>
</evidence>
<proteinExistence type="predicted"/>
<dbReference type="GO" id="GO:0008420">
    <property type="term" value="F:RNA polymerase II CTD heptapeptide repeat phosphatase activity"/>
    <property type="evidence" value="ECO:0007669"/>
    <property type="project" value="UniProtKB-UniRule"/>
</dbReference>
<dbReference type="PANTHER" id="PTHR23081">
    <property type="entry name" value="RNA POLYMERASE II CTD PHOSPHATASE"/>
    <property type="match status" value="1"/>
</dbReference>
<dbReference type="EMBL" id="KV425938">
    <property type="protein sequence ID" value="KZV96826.1"/>
    <property type="molecule type" value="Genomic_DNA"/>
</dbReference>
<dbReference type="FunCoup" id="A0A165KSV9">
    <property type="interactions" value="379"/>
</dbReference>
<dbReference type="InterPro" id="IPR001357">
    <property type="entry name" value="BRCT_dom"/>
</dbReference>
<dbReference type="CDD" id="cd17729">
    <property type="entry name" value="BRCT_CTDP1"/>
    <property type="match status" value="1"/>
</dbReference>
<keyword evidence="3 6" id="KW-0539">Nucleus</keyword>
<comment type="function">
    <text evidence="6">This promotes the activity of RNA polymerase II.</text>
</comment>
<dbReference type="OrthoDB" id="10249888at2759"/>
<evidence type="ECO:0000256" key="5">
    <source>
        <dbReference type="ARBA" id="ARBA00048336"/>
    </source>
</evidence>
<dbReference type="GO" id="GO:0005634">
    <property type="term" value="C:nucleus"/>
    <property type="evidence" value="ECO:0007669"/>
    <property type="project" value="UniProtKB-SubCell"/>
</dbReference>
<dbReference type="SMART" id="SM00577">
    <property type="entry name" value="CPDc"/>
    <property type="match status" value="1"/>
</dbReference>
<dbReference type="InterPro" id="IPR036412">
    <property type="entry name" value="HAD-like_sf"/>
</dbReference>
<feature type="region of interest" description="Disordered" evidence="7">
    <location>
        <begin position="594"/>
        <end position="624"/>
    </location>
</feature>
<dbReference type="SUPFAM" id="SSF56784">
    <property type="entry name" value="HAD-like"/>
    <property type="match status" value="1"/>
</dbReference>
<feature type="domain" description="BRCT" evidence="8">
    <location>
        <begin position="492"/>
        <end position="585"/>
    </location>
</feature>
<dbReference type="PROSITE" id="PS50969">
    <property type="entry name" value="FCP1"/>
    <property type="match status" value="1"/>
</dbReference>
<gene>
    <name evidence="10" type="ORF">EXIGLDRAFT_704804</name>
</gene>
<dbReference type="PANTHER" id="PTHR23081:SF36">
    <property type="entry name" value="RNA POLYMERASE II SUBUNIT A C-TERMINAL DOMAIN PHOSPHATASE"/>
    <property type="match status" value="1"/>
</dbReference>
<accession>A0A165KSV9</accession>
<dbReference type="Pfam" id="PF03031">
    <property type="entry name" value="NIF"/>
    <property type="match status" value="1"/>
</dbReference>
<comment type="catalytic activity">
    <reaction evidence="5 6">
        <text>O-phospho-L-threonyl-[protein] + H2O = L-threonyl-[protein] + phosphate</text>
        <dbReference type="Rhea" id="RHEA:47004"/>
        <dbReference type="Rhea" id="RHEA-COMP:11060"/>
        <dbReference type="Rhea" id="RHEA-COMP:11605"/>
        <dbReference type="ChEBI" id="CHEBI:15377"/>
        <dbReference type="ChEBI" id="CHEBI:30013"/>
        <dbReference type="ChEBI" id="CHEBI:43474"/>
        <dbReference type="ChEBI" id="CHEBI:61977"/>
        <dbReference type="EC" id="3.1.3.16"/>
    </reaction>
</comment>
<dbReference type="InParanoid" id="A0A165KSV9"/>
<reference evidence="10 11" key="1">
    <citation type="journal article" date="2016" name="Mol. Biol. Evol.">
        <title>Comparative Genomics of Early-Diverging Mushroom-Forming Fungi Provides Insights into the Origins of Lignocellulose Decay Capabilities.</title>
        <authorList>
            <person name="Nagy L.G."/>
            <person name="Riley R."/>
            <person name="Tritt A."/>
            <person name="Adam C."/>
            <person name="Daum C."/>
            <person name="Floudas D."/>
            <person name="Sun H."/>
            <person name="Yadav J.S."/>
            <person name="Pangilinan J."/>
            <person name="Larsson K.H."/>
            <person name="Matsuura K."/>
            <person name="Barry K."/>
            <person name="Labutti K."/>
            <person name="Kuo R."/>
            <person name="Ohm R.A."/>
            <person name="Bhattacharya S.S."/>
            <person name="Shirouzu T."/>
            <person name="Yoshinaga Y."/>
            <person name="Martin F.M."/>
            <person name="Grigoriev I.V."/>
            <person name="Hibbett D.S."/>
        </authorList>
    </citation>
    <scope>NUCLEOTIDE SEQUENCE [LARGE SCALE GENOMIC DNA]</scope>
    <source>
        <strain evidence="10 11">HHB12029</strain>
    </source>
</reference>
<dbReference type="InterPro" id="IPR023214">
    <property type="entry name" value="HAD_sf"/>
</dbReference>
<dbReference type="InterPro" id="IPR011947">
    <property type="entry name" value="FCP1_euk"/>
</dbReference>
<dbReference type="PROSITE" id="PS50172">
    <property type="entry name" value="BRCT"/>
    <property type="match status" value="1"/>
</dbReference>
<dbReference type="Gene3D" id="3.40.50.1000">
    <property type="entry name" value="HAD superfamily/HAD-like"/>
    <property type="match status" value="1"/>
</dbReference>
<feature type="domain" description="FCP1 homology" evidence="9">
    <location>
        <begin position="159"/>
        <end position="362"/>
    </location>
</feature>
<feature type="compositionally biased region" description="Basic residues" evidence="7">
    <location>
        <begin position="674"/>
        <end position="686"/>
    </location>
</feature>
<dbReference type="Proteomes" id="UP000077266">
    <property type="component" value="Unassembled WGS sequence"/>
</dbReference>
<protein>
    <recommendedName>
        <fullName evidence="6">RNA polymerase II subunit A C-terminal domain phosphatase</fullName>
        <ecNumber evidence="6">3.1.3.16</ecNumber>
    </recommendedName>
</protein>
<comment type="catalytic activity">
    <reaction evidence="4 6">
        <text>O-phospho-L-seryl-[protein] + H2O = L-seryl-[protein] + phosphate</text>
        <dbReference type="Rhea" id="RHEA:20629"/>
        <dbReference type="Rhea" id="RHEA-COMP:9863"/>
        <dbReference type="Rhea" id="RHEA-COMP:11604"/>
        <dbReference type="ChEBI" id="CHEBI:15377"/>
        <dbReference type="ChEBI" id="CHEBI:29999"/>
        <dbReference type="ChEBI" id="CHEBI:43474"/>
        <dbReference type="ChEBI" id="CHEBI:83421"/>
        <dbReference type="EC" id="3.1.3.16"/>
    </reaction>
</comment>
<feature type="compositionally biased region" description="Acidic residues" evidence="7">
    <location>
        <begin position="710"/>
        <end position="749"/>
    </location>
</feature>
<dbReference type="Pfam" id="PF12738">
    <property type="entry name" value="PTCB-BRCT"/>
    <property type="match status" value="1"/>
</dbReference>
<evidence type="ECO:0000313" key="11">
    <source>
        <dbReference type="Proteomes" id="UP000077266"/>
    </source>
</evidence>
<evidence type="ECO:0000256" key="4">
    <source>
        <dbReference type="ARBA" id="ARBA00047761"/>
    </source>
</evidence>
<sequence length="757" mass="84830">MSSPSDIYLPRTLPYPITIIDLHVRANDDVKRGGRLLSYSYRTSVPGVSTASTSTQTSYGTWDAPVDGKVTLWNISKGETLDKTRATARAAVVLEEPCKHGLQMGGLCAICGKDMTALDYTGYSDSARANIQMTHLAGGPTVSLEEARRLENETAERLLAGRRLSLIVDLDQTIVHATVDPTVGEWISQGAAWEAYQNEPPDKRGTPPSEPNANWDALRDVANFTLPHEGPGQHHHHREPPVMYYIKPRPGLMQFLDKISEKYEMHVYTMGTRAYAERVCAAIDPDGRLFGKRILSRDESGSLTAKSLQRLFPCDTSMVVIIDDRADVWDRSPNLVEVVRYDFFVGIGDINSTFLPPKADPLLRLPPDLPAIVRKPTGPQPVTVEDAKEELEDELLSRQAEALDAQVMERPLEKKQHELEEHEHEHKHTNGNGTVLIEHPKEEEKKTALLRNDDTELARLQHILSEVHERYFKLYDARRPTDDARRKIIPSIKAQTFAGMHFLFSSVIPLDVRPEESPIWRQAQEFGATCHSDVSPRLTHVITAKRSTAKVDAARRRGDAHIVWVQWFLDSTSVWHAQDVRPYLVDVEADHNYRSRRERKVSSASAPAEETRSTTPPPAEQEDEEAAMMNGGFDEEELGTVDVDWDAINAEVEAAMNETDDDGDEASGWGTPRSRTRSPRGVKRRERSVESDATTGSTRGKRSKLREEVTADDDDNPAEPPDTQEEDEEEEDEADGTEDGGEDWDEDFLAQELGVES</sequence>
<organism evidence="10 11">
    <name type="scientific">Exidia glandulosa HHB12029</name>
    <dbReference type="NCBI Taxonomy" id="1314781"/>
    <lineage>
        <taxon>Eukaryota</taxon>
        <taxon>Fungi</taxon>
        <taxon>Dikarya</taxon>
        <taxon>Basidiomycota</taxon>
        <taxon>Agaricomycotina</taxon>
        <taxon>Agaricomycetes</taxon>
        <taxon>Auriculariales</taxon>
        <taxon>Exidiaceae</taxon>
        <taxon>Exidia</taxon>
    </lineage>
</organism>
<name>A0A165KSV9_EXIGL</name>
<dbReference type="CDD" id="cd07521">
    <property type="entry name" value="HAD_FCP1-like"/>
    <property type="match status" value="1"/>
</dbReference>
<dbReference type="STRING" id="1314781.A0A165KSV9"/>
<evidence type="ECO:0000313" key="10">
    <source>
        <dbReference type="EMBL" id="KZV96826.1"/>
    </source>
</evidence>
<dbReference type="EC" id="3.1.3.16" evidence="6"/>
<comment type="subcellular location">
    <subcellularLocation>
        <location evidence="1 6">Nucleus</location>
    </subcellularLocation>
</comment>